<evidence type="ECO:0000256" key="3">
    <source>
        <dbReference type="ARBA" id="ARBA00022490"/>
    </source>
</evidence>
<gene>
    <name evidence="14" type="ORF">ACLA_072750</name>
</gene>
<dbReference type="KEGG" id="act:ACLA_072750"/>
<keyword evidence="7" id="KW-0175">Coiled coil</keyword>
<dbReference type="GeneID" id="4708099"/>
<dbReference type="GO" id="GO:0005546">
    <property type="term" value="F:phosphatidylinositol-4,5-bisphosphate binding"/>
    <property type="evidence" value="ECO:0007669"/>
    <property type="project" value="UniProtKB-ARBA"/>
</dbReference>
<evidence type="ECO:0000313" key="15">
    <source>
        <dbReference type="Proteomes" id="UP000006701"/>
    </source>
</evidence>
<accession>A1C771</accession>
<evidence type="ECO:0000313" key="14">
    <source>
        <dbReference type="EMBL" id="EAW14242.1"/>
    </source>
</evidence>
<keyword evidence="9" id="KW-0206">Cytoskeleton</keyword>
<evidence type="ECO:0000259" key="13">
    <source>
        <dbReference type="PROSITE" id="PS50067"/>
    </source>
</evidence>
<dbReference type="InterPro" id="IPR000253">
    <property type="entry name" value="FHA_dom"/>
</dbReference>
<dbReference type="InterPro" id="IPR049780">
    <property type="entry name" value="PH_KIFIA_KIFIB"/>
</dbReference>
<dbReference type="GO" id="GO:0008017">
    <property type="term" value="F:microtubule binding"/>
    <property type="evidence" value="ECO:0007669"/>
    <property type="project" value="InterPro"/>
</dbReference>
<keyword evidence="5 10" id="KW-0547">Nucleotide-binding</keyword>
<organism evidence="14 15">
    <name type="scientific">Aspergillus clavatus (strain ATCC 1007 / CBS 513.65 / DSM 816 / NCTC 3887 / NRRL 1 / QM 1276 / 107)</name>
    <dbReference type="NCBI Taxonomy" id="344612"/>
    <lineage>
        <taxon>Eukaryota</taxon>
        <taxon>Fungi</taxon>
        <taxon>Dikarya</taxon>
        <taxon>Ascomycota</taxon>
        <taxon>Pezizomycotina</taxon>
        <taxon>Eurotiomycetes</taxon>
        <taxon>Eurotiomycetidae</taxon>
        <taxon>Eurotiales</taxon>
        <taxon>Aspergillaceae</taxon>
        <taxon>Aspergillus</taxon>
        <taxon>Aspergillus subgen. Fumigati</taxon>
    </lineage>
</organism>
<dbReference type="InterPro" id="IPR008984">
    <property type="entry name" value="SMAD_FHA_dom_sf"/>
</dbReference>
<dbReference type="Pfam" id="PF12473">
    <property type="entry name" value="DUF3694"/>
    <property type="match status" value="1"/>
</dbReference>
<feature type="domain" description="Kinesin motor" evidence="13">
    <location>
        <begin position="8"/>
        <end position="362"/>
    </location>
</feature>
<dbReference type="PROSITE" id="PS50003">
    <property type="entry name" value="PH_DOMAIN"/>
    <property type="match status" value="1"/>
</dbReference>
<dbReference type="InterPro" id="IPR001849">
    <property type="entry name" value="PH_domain"/>
</dbReference>
<dbReference type="FunFam" id="2.30.29.30:FF:000357">
    <property type="entry name" value="Kinesin family protein"/>
    <property type="match status" value="1"/>
</dbReference>
<comment type="subcellular location">
    <subcellularLocation>
        <location evidence="1">Cytoplasm</location>
        <location evidence="1">Cytoskeleton</location>
    </subcellularLocation>
</comment>
<dbReference type="SUPFAM" id="SSF49879">
    <property type="entry name" value="SMAD/FHA domain"/>
    <property type="match status" value="1"/>
</dbReference>
<dbReference type="Gene3D" id="6.10.250.2520">
    <property type="match status" value="1"/>
</dbReference>
<sequence>MAPGGGGNIKVVVRVRPFNSREIDRGAKCIVQMKGNQTVLVPPPGADEKSRKAGGKGAAEGPKAFAFDRSYWSFDKNAPNYAGQDNLFADLGVPLLDNAFQGYNNCIFAYGQTGSGKSYSMMGYGKEYGVIPRICQEMFQRIAKIQEDKNLNCTVEVSYLEIYNERVRDLLNPSNKGNLKVREHPSTGPYVEDLAKLAVRSFSEIDNLMDEGNKARTVAATNMNETSSRSHAVFTLTLTQKRHDAETSMDTEKVSRISLVDLAGSERANSTGATGARLKEGAEINRSLSTLGRVIAALADVASGKKKNASMVPYRDSILTWLLKDSLGGNSMTAMIAAISPADINFDETLSTLRYADSAKRIKNHAVVNEDPNARMIRELKEELAQLRAKLGGGTTAGAGGAAMPAEESYPPDTPLEKQMVSIQKADGTVTKVSKAEIVEQLNQSEKLYKDLNQTWEEKLEKTEQIHREREAALEELGISIEKGFVGLSTPKKMPHLVNLSDDPLLAECLVYNIKPGTTTVGNMEQGSHVEIRLNGSKILPNHCTFENMDNVVTIVPSEGAVVMVNGLRIVEPKRLKSGFRIILGDFHIFRFNHPQEARAERVEQSLLRHSVTTSQLGSPAPVRTHDRTMSKTGSELDGDSSRADSPTSAQRARESDWFYARREAVSAVLGPDHISHMPDDELDALFEDVQKVRATRRGLVENEEDSDSLSSYPVRDKYMSNGTIDNFSLDTAITMPGTPGQQDYGEGQDGNDFTLQAARQEMQRQLDMQKEEFKEKLRDDEASEQGGEDLRSEKARMEEALRTAKEEYEEQLRKQKEAFENHMKEMGQPVPRIYENGFAKLDEREIGIANSVFQHWSQQNYVRMAEKILQHASLVKEAQVMSQIMDKNVSFQFAIIDHGNNMASSYDLVLNGISGDEDIVLEEAKKPCIAVRVIDFKQCVIHLWSIEKLQRRLQAMRQLHQYIDRPDYIQHFRLENPFSEPCSPQYSLVGDADIPLTAVFETRVQDFSVEVVSPYTQNVIGIVRLSLEPSSAQAPSSTLKFNVVMRDMIGFAEWEGTEVHAQLFVPGISEEGGATTTQMISGFDESPIRFESVHSMSLPLSSPRTAALKICVYARVTHMHLDKLLSWDEMRDSAELPPQRRKTPRIAESEFFSEERHDVFARMQVLELAESGEYLPVEVVQSNSLDAGTYQLHQGLQRRIFVNLTYSSTESLPWDDLTNMRVGSVRLLDPWGKIPDQDLQTPDVHLKFVHEPMTKDNADGTSHVTLIAQWDSSLHGSLLLDRVTAEKYRVQVTVRWDLVSSRLQDPVPFEVDLTLQIQGRTYVRPQSMFKQLFNSTRIVHSTVRMFSLAVRPVSAKRAADLWRMNTQNDYVKGEELLTRWSPRKVSLVRDYIAARKRRRRLAELNAAKGALSANSLVPSPARSGRSTPLRSQELNERRTKILRKYLDLWATKTDPIDAILVRSNTEPPANGAAFATRAKQASPSSDDGSSVSDQELLRPRFVATIQTLPKNQTSLKSGYLLTPDDTNSHWVRRFVELRRPYLHIYSVPEGDEINAINLRSSRVDHEPDFARLLAGADNGMSTKGRPHVFAIYGTQNTFLFAARTEAQKVEWILKIDESYFSNSASRASLNGN</sequence>
<proteinExistence type="inferred from homology"/>
<evidence type="ECO:0000256" key="11">
    <source>
        <dbReference type="SAM" id="MobiDB-lite"/>
    </source>
</evidence>
<evidence type="ECO:0000256" key="7">
    <source>
        <dbReference type="ARBA" id="ARBA00023054"/>
    </source>
</evidence>
<evidence type="ECO:0000256" key="6">
    <source>
        <dbReference type="ARBA" id="ARBA00022840"/>
    </source>
</evidence>
<evidence type="ECO:0000256" key="10">
    <source>
        <dbReference type="PROSITE-ProRule" id="PRU00283"/>
    </source>
</evidence>
<evidence type="ECO:0000256" key="2">
    <source>
        <dbReference type="ARBA" id="ARBA00022448"/>
    </source>
</evidence>
<dbReference type="EMBL" id="DS027045">
    <property type="protein sequence ID" value="EAW14242.1"/>
    <property type="molecule type" value="Genomic_DNA"/>
</dbReference>
<dbReference type="InterPro" id="IPR032405">
    <property type="entry name" value="Kinesin_assoc"/>
</dbReference>
<keyword evidence="15" id="KW-1185">Reference proteome</keyword>
<dbReference type="FunFam" id="2.60.200.20:FF:000021">
    <property type="entry name" value="Kinesin family protein"/>
    <property type="match status" value="1"/>
</dbReference>
<comment type="similarity">
    <text evidence="10">Belongs to the TRAFAC class myosin-kinesin ATPase superfamily. Kinesin family.</text>
</comment>
<dbReference type="FunFam" id="3.40.850.10:FF:000047">
    <property type="entry name" value="Kinesin family protein"/>
    <property type="match status" value="1"/>
</dbReference>
<feature type="binding site" evidence="10">
    <location>
        <begin position="111"/>
        <end position="118"/>
    </location>
    <ligand>
        <name>ATP</name>
        <dbReference type="ChEBI" id="CHEBI:30616"/>
    </ligand>
</feature>
<evidence type="ECO:0000256" key="1">
    <source>
        <dbReference type="ARBA" id="ARBA00004245"/>
    </source>
</evidence>
<keyword evidence="4" id="KW-0493">Microtubule</keyword>
<keyword evidence="3" id="KW-0963">Cytoplasm</keyword>
<dbReference type="CDD" id="cd01365">
    <property type="entry name" value="KISc_KIF1A_KIF1B"/>
    <property type="match status" value="1"/>
</dbReference>
<dbReference type="GO" id="GO:0008574">
    <property type="term" value="F:plus-end-directed microtubule motor activity"/>
    <property type="evidence" value="ECO:0007669"/>
    <property type="project" value="UniProtKB-ARBA"/>
</dbReference>
<dbReference type="Pfam" id="PF00169">
    <property type="entry name" value="PH"/>
    <property type="match status" value="1"/>
</dbReference>
<dbReference type="RefSeq" id="XP_001275668.1">
    <property type="nucleotide sequence ID" value="XM_001275667.1"/>
</dbReference>
<dbReference type="HOGENOM" id="CLU_001485_20_2_1"/>
<evidence type="ECO:0000256" key="4">
    <source>
        <dbReference type="ARBA" id="ARBA00022701"/>
    </source>
</evidence>
<dbReference type="CDD" id="cd22705">
    <property type="entry name" value="FHA_KIF1"/>
    <property type="match status" value="1"/>
</dbReference>
<evidence type="ECO:0000256" key="8">
    <source>
        <dbReference type="ARBA" id="ARBA00023175"/>
    </source>
</evidence>
<dbReference type="OMA" id="IDRGAKC"/>
<keyword evidence="8 10" id="KW-0505">Motor protein</keyword>
<dbReference type="InterPro" id="IPR019821">
    <property type="entry name" value="Kinesin_motor_CS"/>
</dbReference>
<dbReference type="STRING" id="344612.A1C771"/>
<evidence type="ECO:0000256" key="9">
    <source>
        <dbReference type="ARBA" id="ARBA00023212"/>
    </source>
</evidence>
<dbReference type="PRINTS" id="PR00380">
    <property type="entry name" value="KINESINHEAVY"/>
</dbReference>
<dbReference type="Pfam" id="PF00498">
    <property type="entry name" value="FHA"/>
    <property type="match status" value="1"/>
</dbReference>
<dbReference type="Gene3D" id="2.30.29.30">
    <property type="entry name" value="Pleckstrin-homology domain (PH domain)/Phosphotyrosine-binding domain (PTB)"/>
    <property type="match status" value="1"/>
</dbReference>
<dbReference type="PROSITE" id="PS50067">
    <property type="entry name" value="KINESIN_MOTOR_2"/>
    <property type="match status" value="1"/>
</dbReference>
<dbReference type="Pfam" id="PF16183">
    <property type="entry name" value="Kinesin_assoc"/>
    <property type="match status" value="1"/>
</dbReference>
<dbReference type="InterPro" id="IPR027417">
    <property type="entry name" value="P-loop_NTPase"/>
</dbReference>
<dbReference type="PROSITE" id="PS00411">
    <property type="entry name" value="KINESIN_MOTOR_1"/>
    <property type="match status" value="1"/>
</dbReference>
<dbReference type="SMART" id="SM00129">
    <property type="entry name" value="KISc"/>
    <property type="match status" value="1"/>
</dbReference>
<feature type="region of interest" description="Disordered" evidence="11">
    <location>
        <begin position="1415"/>
        <end position="1435"/>
    </location>
</feature>
<dbReference type="GO" id="GO:0005874">
    <property type="term" value="C:microtubule"/>
    <property type="evidence" value="ECO:0007669"/>
    <property type="project" value="UniProtKB-KW"/>
</dbReference>
<dbReference type="InterPro" id="IPR001752">
    <property type="entry name" value="Kinesin_motor_dom"/>
</dbReference>
<dbReference type="SUPFAM" id="SSF52540">
    <property type="entry name" value="P-loop containing nucleoside triphosphate hydrolases"/>
    <property type="match status" value="1"/>
</dbReference>
<dbReference type="Gene3D" id="3.40.850.10">
    <property type="entry name" value="Kinesin motor domain"/>
    <property type="match status" value="1"/>
</dbReference>
<dbReference type="SMART" id="SM00233">
    <property type="entry name" value="PH"/>
    <property type="match status" value="1"/>
</dbReference>
<feature type="compositionally biased region" description="Low complexity" evidence="11">
    <location>
        <begin position="1483"/>
        <end position="1494"/>
    </location>
</feature>
<dbReference type="SUPFAM" id="SSF50729">
    <property type="entry name" value="PH domain-like"/>
    <property type="match status" value="1"/>
</dbReference>
<dbReference type="Pfam" id="PF00225">
    <property type="entry name" value="Kinesin"/>
    <property type="match status" value="1"/>
</dbReference>
<evidence type="ECO:0000259" key="12">
    <source>
        <dbReference type="PROSITE" id="PS50003"/>
    </source>
</evidence>
<dbReference type="GO" id="GO:0047496">
    <property type="term" value="P:vesicle transport along microtubule"/>
    <property type="evidence" value="ECO:0007669"/>
    <property type="project" value="UniProtKB-ARBA"/>
</dbReference>
<feature type="region of interest" description="Disordered" evidence="11">
    <location>
        <begin position="40"/>
        <end position="60"/>
    </location>
</feature>
<dbReference type="Proteomes" id="UP000006701">
    <property type="component" value="Unassembled WGS sequence"/>
</dbReference>
<dbReference type="InterPro" id="IPR011993">
    <property type="entry name" value="PH-like_dom_sf"/>
</dbReference>
<keyword evidence="6 10" id="KW-0067">ATP-binding</keyword>
<keyword evidence="2" id="KW-0813">Transport</keyword>
<dbReference type="eggNOG" id="KOG0245">
    <property type="taxonomic scope" value="Eukaryota"/>
</dbReference>
<dbReference type="Pfam" id="PF12423">
    <property type="entry name" value="KIF1B"/>
    <property type="match status" value="1"/>
</dbReference>
<name>A1C771_ASPCL</name>
<reference evidence="14 15" key="1">
    <citation type="journal article" date="2008" name="PLoS Genet.">
        <title>Genomic islands in the pathogenic filamentous fungus Aspergillus fumigatus.</title>
        <authorList>
            <person name="Fedorova N.D."/>
            <person name="Khaldi N."/>
            <person name="Joardar V.S."/>
            <person name="Maiti R."/>
            <person name="Amedeo P."/>
            <person name="Anderson M.J."/>
            <person name="Crabtree J."/>
            <person name="Silva J.C."/>
            <person name="Badger J.H."/>
            <person name="Albarraq A."/>
            <person name="Angiuoli S."/>
            <person name="Bussey H."/>
            <person name="Bowyer P."/>
            <person name="Cotty P.J."/>
            <person name="Dyer P.S."/>
            <person name="Egan A."/>
            <person name="Galens K."/>
            <person name="Fraser-Liggett C.M."/>
            <person name="Haas B.J."/>
            <person name="Inman J.M."/>
            <person name="Kent R."/>
            <person name="Lemieux S."/>
            <person name="Malavazi I."/>
            <person name="Orvis J."/>
            <person name="Roemer T."/>
            <person name="Ronning C.M."/>
            <person name="Sundaram J.P."/>
            <person name="Sutton G."/>
            <person name="Turner G."/>
            <person name="Venter J.C."/>
            <person name="White O.R."/>
            <person name="Whitty B.R."/>
            <person name="Youngman P."/>
            <person name="Wolfe K.H."/>
            <person name="Goldman G.H."/>
            <person name="Wortman J.R."/>
            <person name="Jiang B."/>
            <person name="Denning D.W."/>
            <person name="Nierman W.C."/>
        </authorList>
    </citation>
    <scope>NUCLEOTIDE SEQUENCE [LARGE SCALE GENOMIC DNA]</scope>
    <source>
        <strain evidence="15">ATCC 1007 / CBS 513.65 / DSM 816 / NCTC 3887 / NRRL 1</strain>
    </source>
</reference>
<feature type="region of interest" description="Disordered" evidence="11">
    <location>
        <begin position="774"/>
        <end position="795"/>
    </location>
</feature>
<protein>
    <submittedName>
        <fullName evidence="14">Kinesin family protein</fullName>
    </submittedName>
</protein>
<dbReference type="InterPro" id="IPR036961">
    <property type="entry name" value="Kinesin_motor_dom_sf"/>
</dbReference>
<feature type="domain" description="PH" evidence="12">
    <location>
        <begin position="1514"/>
        <end position="1621"/>
    </location>
</feature>
<dbReference type="OrthoDB" id="3176171at2759"/>
<dbReference type="InterPro" id="IPR022140">
    <property type="entry name" value="Kinesin-like_KIF1-typ"/>
</dbReference>
<feature type="region of interest" description="Disordered" evidence="11">
    <location>
        <begin position="612"/>
        <end position="656"/>
    </location>
</feature>
<dbReference type="PANTHER" id="PTHR47117">
    <property type="entry name" value="STAR-RELATED LIPID TRANSFER PROTEIN 9"/>
    <property type="match status" value="1"/>
</dbReference>
<dbReference type="InterPro" id="IPR022164">
    <property type="entry name" value="Kinesin-like"/>
</dbReference>
<dbReference type="VEuPathDB" id="FungiDB:ACLA_072750"/>
<feature type="region of interest" description="Disordered" evidence="11">
    <location>
        <begin position="1474"/>
        <end position="1494"/>
    </location>
</feature>
<dbReference type="GO" id="GO:0005524">
    <property type="term" value="F:ATP binding"/>
    <property type="evidence" value="ECO:0007669"/>
    <property type="project" value="UniProtKB-UniRule"/>
</dbReference>
<dbReference type="CDD" id="cd01233">
    <property type="entry name" value="PH_KIFIA_KIFIB"/>
    <property type="match status" value="1"/>
</dbReference>
<dbReference type="Gene3D" id="2.60.200.20">
    <property type="match status" value="1"/>
</dbReference>
<evidence type="ECO:0000256" key="5">
    <source>
        <dbReference type="ARBA" id="ARBA00022741"/>
    </source>
</evidence>